<dbReference type="SUPFAM" id="SSF46785">
    <property type="entry name" value="Winged helix' DNA-binding domain"/>
    <property type="match status" value="1"/>
</dbReference>
<name>A0A918KR19_9ACTN</name>
<protein>
    <recommendedName>
        <fullName evidence="4">Protein involved in plasmid replication-relaxation</fullName>
    </recommendedName>
</protein>
<feature type="region of interest" description="Disordered" evidence="1">
    <location>
        <begin position="178"/>
        <end position="218"/>
    </location>
</feature>
<evidence type="ECO:0008006" key="4">
    <source>
        <dbReference type="Google" id="ProtNLM"/>
    </source>
</evidence>
<accession>A0A918KR19</accession>
<reference evidence="2" key="2">
    <citation type="submission" date="2020-09" db="EMBL/GenBank/DDBJ databases">
        <authorList>
            <person name="Sun Q."/>
            <person name="Ohkuma M."/>
        </authorList>
    </citation>
    <scope>NUCLEOTIDE SEQUENCE</scope>
    <source>
        <strain evidence="2">JCM 4956</strain>
    </source>
</reference>
<dbReference type="AlphaFoldDB" id="A0A918KR19"/>
<evidence type="ECO:0000313" key="3">
    <source>
        <dbReference type="Proteomes" id="UP000645555"/>
    </source>
</evidence>
<evidence type="ECO:0000256" key="1">
    <source>
        <dbReference type="SAM" id="MobiDB-lite"/>
    </source>
</evidence>
<organism evidence="2 3">
    <name type="scientific">Streptomyces fructofermentans</name>
    <dbReference type="NCBI Taxonomy" id="152141"/>
    <lineage>
        <taxon>Bacteria</taxon>
        <taxon>Bacillati</taxon>
        <taxon>Actinomycetota</taxon>
        <taxon>Actinomycetes</taxon>
        <taxon>Kitasatosporales</taxon>
        <taxon>Streptomycetaceae</taxon>
        <taxon>Streptomyces</taxon>
    </lineage>
</organism>
<dbReference type="InterPro" id="IPR036390">
    <property type="entry name" value="WH_DNA-bd_sf"/>
</dbReference>
<sequence>MQTLLIWKASRPGSGRHLRSVRPARALPAEPVDGEPEELLEAIQSAALLGCRGVGSFSSSLAQDDRPLLQTPDALTEAGRRAWTRKRVREQAEIRAAAVGPGCAQHRPTRKHAPAEGLLAPSRSKWRGGGRPWHGPGAKPSTLPLARLRTLVVRAPEGATTGHATEWFRKCDRGRGRMVGGPVGADGFAERRMSPPPGPRTRMTDPASPTSSPTPGAAEPLRHQVLAAIAQHRLATTAQLRRMLRPQGSRQLLSRALNTLRSEDLVDFTVLPDTHRSRTRAWYLTQEGSRLTRGLPVLRGRPPYPITSRTAASLKTPHTLAVVQAHLAFAADARRLGHEHGPWDWTPEVSHSIGEGERLTADALMYYTVVETERRRKLRAFVEVDRTTMSSERLAVKLIGYARLFQYEVQPVGRRKPASTGPVWLRWYPVFPRVLFVLTGASRARLDHRIRDLQAMVAQHPLVAALAREVRLAAAVLEDIENHDPATPPWVPLTGGEPRTWTDL</sequence>
<keyword evidence="3" id="KW-1185">Reference proteome</keyword>
<dbReference type="Pfam" id="PF13814">
    <property type="entry name" value="Replic_Relax"/>
    <property type="match status" value="1"/>
</dbReference>
<gene>
    <name evidence="2" type="ORF">GCM10010515_42410</name>
</gene>
<reference evidence="2" key="1">
    <citation type="journal article" date="2014" name="Int. J. Syst. Evol. Microbiol.">
        <title>Complete genome sequence of Corynebacterium casei LMG S-19264T (=DSM 44701T), isolated from a smear-ripened cheese.</title>
        <authorList>
            <consortium name="US DOE Joint Genome Institute (JGI-PGF)"/>
            <person name="Walter F."/>
            <person name="Albersmeier A."/>
            <person name="Kalinowski J."/>
            <person name="Ruckert C."/>
        </authorList>
    </citation>
    <scope>NUCLEOTIDE SEQUENCE</scope>
    <source>
        <strain evidence="2">JCM 4956</strain>
    </source>
</reference>
<evidence type="ECO:0000313" key="2">
    <source>
        <dbReference type="EMBL" id="GGX70219.1"/>
    </source>
</evidence>
<comment type="caution">
    <text evidence="2">The sequence shown here is derived from an EMBL/GenBank/DDBJ whole genome shotgun (WGS) entry which is preliminary data.</text>
</comment>
<proteinExistence type="predicted"/>
<dbReference type="InterPro" id="IPR025855">
    <property type="entry name" value="Replic_Relax"/>
</dbReference>
<dbReference type="Proteomes" id="UP000645555">
    <property type="component" value="Unassembled WGS sequence"/>
</dbReference>
<dbReference type="EMBL" id="BMWD01000014">
    <property type="protein sequence ID" value="GGX70219.1"/>
    <property type="molecule type" value="Genomic_DNA"/>
</dbReference>
<feature type="region of interest" description="Disordered" evidence="1">
    <location>
        <begin position="120"/>
        <end position="142"/>
    </location>
</feature>
<feature type="compositionally biased region" description="Low complexity" evidence="1">
    <location>
        <begin position="204"/>
        <end position="218"/>
    </location>
</feature>